<dbReference type="GO" id="GO:0016020">
    <property type="term" value="C:membrane"/>
    <property type="evidence" value="ECO:0007669"/>
    <property type="project" value="UniProtKB-SubCell"/>
</dbReference>
<feature type="transmembrane region" description="Helical" evidence="7">
    <location>
        <begin position="480"/>
        <end position="501"/>
    </location>
</feature>
<evidence type="ECO:0000256" key="5">
    <source>
        <dbReference type="ARBA" id="ARBA00023136"/>
    </source>
</evidence>
<feature type="transmembrane region" description="Helical" evidence="7">
    <location>
        <begin position="384"/>
        <end position="406"/>
    </location>
</feature>
<protein>
    <submittedName>
        <fullName evidence="9">Nucleobase-ascorbate transporter 4 isoform X2</fullName>
    </submittedName>
</protein>
<evidence type="ECO:0000256" key="7">
    <source>
        <dbReference type="SAM" id="Phobius"/>
    </source>
</evidence>
<dbReference type="NCBIfam" id="NF037981">
    <property type="entry name" value="NCS2_1"/>
    <property type="match status" value="1"/>
</dbReference>
<dbReference type="GO" id="GO:0022857">
    <property type="term" value="F:transmembrane transporter activity"/>
    <property type="evidence" value="ECO:0007669"/>
    <property type="project" value="InterPro"/>
</dbReference>
<feature type="transmembrane region" description="Helical" evidence="7">
    <location>
        <begin position="62"/>
        <end position="82"/>
    </location>
</feature>
<keyword evidence="4 7" id="KW-1133">Transmembrane helix</keyword>
<proteinExistence type="inferred from homology"/>
<evidence type="ECO:0000313" key="9">
    <source>
        <dbReference type="RefSeq" id="XP_030522779.1"/>
    </source>
</evidence>
<feature type="transmembrane region" description="Helical" evidence="7">
    <location>
        <begin position="157"/>
        <end position="175"/>
    </location>
</feature>
<accession>A0A8B8NKX9</accession>
<sequence length="550" mass="59429">MAGGDARSPVAAAAAQKEAAPPRMTAPKADELQPHPVKIQLPGVDFCLNSAPRWPEAVLLGFQHYLVMLGTIVIIATILVPLMGGGNSEKAQMINTMLFVAGTNTLQQIWFGSRLPVVIGSSSAYLIPAISIAVSNGNSNYMDPHERFKKSMQRMQGALIIASFFQLVIGFLGFWRIFTRFLSPLSVVPFVTLTGLGLFSRGFPELAKCVEIGLPELILLIVISQYVPHLMSSRRAIFDRCAVLFSVAIVWAFAALLTLSGAYNGRSMNTQVSCRTDRSGLIGGAEWIRVPYPFQWGGPSFDAGDAFAMMAASLVALIESTGTFIAASRYASATPVPPSVLSRGVGWLGISTLMDGAFGTATGPAASVENAGLLGLTRIGSRRVIEISAGFMLFFSMLGKFGAVLASIPLPIVAALYCVLFAYVAAAGLGFLQFCNLNSFRTKFILGFSLFMGLSVPQYFDQYRFTSGRGPVHTGSTSFNNIMQVIFSSAPTVALIVAYILDCTHSCGHSAVRMDSGRHWWAKFTVFSADMRSEEFYSLPYNLNRFFPSF</sequence>
<feature type="transmembrane region" description="Helical" evidence="7">
    <location>
        <begin position="444"/>
        <end position="460"/>
    </location>
</feature>
<evidence type="ECO:0000256" key="4">
    <source>
        <dbReference type="ARBA" id="ARBA00022989"/>
    </source>
</evidence>
<dbReference type="GeneID" id="115735597"/>
<dbReference type="Proteomes" id="UP000827889">
    <property type="component" value="Chromosome 11"/>
</dbReference>
<evidence type="ECO:0000256" key="2">
    <source>
        <dbReference type="ARBA" id="ARBA00008821"/>
    </source>
</evidence>
<name>A0A8B8NKX9_9MYRT</name>
<keyword evidence="3 7" id="KW-0812">Transmembrane</keyword>
<evidence type="ECO:0000313" key="8">
    <source>
        <dbReference type="Proteomes" id="UP000827889"/>
    </source>
</evidence>
<comment type="similarity">
    <text evidence="2">Belongs to the nucleobase:cation symporter-2 (NCS2) (TC 2.A.40) family.</text>
</comment>
<dbReference type="RefSeq" id="XP_030522779.1">
    <property type="nucleotide sequence ID" value="XM_030666919.2"/>
</dbReference>
<dbReference type="AlphaFoldDB" id="A0A8B8NKX9"/>
<dbReference type="Pfam" id="PF00860">
    <property type="entry name" value="Xan_ur_permease"/>
    <property type="match status" value="1"/>
</dbReference>
<evidence type="ECO:0000256" key="3">
    <source>
        <dbReference type="ARBA" id="ARBA00022692"/>
    </source>
</evidence>
<evidence type="ECO:0000256" key="6">
    <source>
        <dbReference type="SAM" id="MobiDB-lite"/>
    </source>
</evidence>
<keyword evidence="5 7" id="KW-0472">Membrane</keyword>
<comment type="subcellular location">
    <subcellularLocation>
        <location evidence="1">Membrane</location>
        <topology evidence="1">Multi-pass membrane protein</topology>
    </subcellularLocation>
</comment>
<organism evidence="8 9">
    <name type="scientific">Rhodamnia argentea</name>
    <dbReference type="NCBI Taxonomy" id="178133"/>
    <lineage>
        <taxon>Eukaryota</taxon>
        <taxon>Viridiplantae</taxon>
        <taxon>Streptophyta</taxon>
        <taxon>Embryophyta</taxon>
        <taxon>Tracheophyta</taxon>
        <taxon>Spermatophyta</taxon>
        <taxon>Magnoliopsida</taxon>
        <taxon>eudicotyledons</taxon>
        <taxon>Gunneridae</taxon>
        <taxon>Pentapetalae</taxon>
        <taxon>rosids</taxon>
        <taxon>malvids</taxon>
        <taxon>Myrtales</taxon>
        <taxon>Myrtaceae</taxon>
        <taxon>Myrtoideae</taxon>
        <taxon>Myrteae</taxon>
        <taxon>Australasian group</taxon>
        <taxon>Rhodamnia</taxon>
    </lineage>
</organism>
<reference evidence="9" key="1">
    <citation type="submission" date="2025-08" db="UniProtKB">
        <authorList>
            <consortium name="RefSeq"/>
        </authorList>
    </citation>
    <scope>IDENTIFICATION</scope>
    <source>
        <tissue evidence="9">Leaf</tissue>
    </source>
</reference>
<keyword evidence="8" id="KW-1185">Reference proteome</keyword>
<evidence type="ECO:0000256" key="1">
    <source>
        <dbReference type="ARBA" id="ARBA00004141"/>
    </source>
</evidence>
<dbReference type="PANTHER" id="PTHR11119">
    <property type="entry name" value="XANTHINE-URACIL / VITAMIN C PERMEASE FAMILY MEMBER"/>
    <property type="match status" value="1"/>
</dbReference>
<feature type="transmembrane region" description="Helical" evidence="7">
    <location>
        <begin position="237"/>
        <end position="259"/>
    </location>
</feature>
<feature type="region of interest" description="Disordered" evidence="6">
    <location>
        <begin position="1"/>
        <end position="32"/>
    </location>
</feature>
<gene>
    <name evidence="9" type="primary">LOC115735597</name>
</gene>
<dbReference type="InterPro" id="IPR006043">
    <property type="entry name" value="NCS2"/>
</dbReference>
<feature type="transmembrane region" description="Helical" evidence="7">
    <location>
        <begin position="412"/>
        <end position="432"/>
    </location>
</feature>
<feature type="transmembrane region" description="Helical" evidence="7">
    <location>
        <begin position="181"/>
        <end position="200"/>
    </location>
</feature>